<feature type="region of interest" description="Disordered" evidence="1">
    <location>
        <begin position="1"/>
        <end position="38"/>
    </location>
</feature>
<accession>A0ABR1F8U1</accession>
<evidence type="ECO:0000313" key="3">
    <source>
        <dbReference type="Proteomes" id="UP001498771"/>
    </source>
</evidence>
<protein>
    <submittedName>
        <fullName evidence="2">Uncharacterized protein</fullName>
    </submittedName>
</protein>
<dbReference type="RefSeq" id="XP_064769284.1">
    <property type="nucleotide sequence ID" value="XM_064909551.1"/>
</dbReference>
<dbReference type="GeneID" id="90035063"/>
<evidence type="ECO:0000313" key="2">
    <source>
        <dbReference type="EMBL" id="KAK7206251.1"/>
    </source>
</evidence>
<evidence type="ECO:0000256" key="1">
    <source>
        <dbReference type="SAM" id="MobiDB-lite"/>
    </source>
</evidence>
<proteinExistence type="predicted"/>
<feature type="compositionally biased region" description="Low complexity" evidence="1">
    <location>
        <begin position="311"/>
        <end position="324"/>
    </location>
</feature>
<sequence length="385" mass="42100">MRRSSSAARRGRRSTPPPPPQSQLRRDGDDGTGYADGTSTLSTAIEPLVYILATPPPRPGYNIHTAPLAFQIQQLQGNRMMPMMDIKRPKKQVLTQLPLAAAPLRVRHAAARISVHDHQLPQFAGFPCDDGESKRSAVVHASGHTLRFRHSNGTVWRVRRDGASFVVYSSSRLEPNTHHVVGWWSKPDHAAKRDDSCWSFVAHGRVMATMRNARIEVSQYADLISHRGYVGCLRFEEALCLTAIFIAGVEVFGVPPEVDSQHPLSITQTESLTSTLSASMLRSHSTSTLLGLNHRLIPEQSTVPPLPSFDKMTTTTTKNSSSKTQHANEGKAAVISRHRSLPVGAGIDEVLMTLIGPAGLMTRGWSLLRRGSTTGRKASNVAVAH</sequence>
<feature type="region of interest" description="Disordered" evidence="1">
    <location>
        <begin position="303"/>
        <end position="334"/>
    </location>
</feature>
<organism evidence="2 3">
    <name type="scientific">Myxozyma melibiosi</name>
    <dbReference type="NCBI Taxonomy" id="54550"/>
    <lineage>
        <taxon>Eukaryota</taxon>
        <taxon>Fungi</taxon>
        <taxon>Dikarya</taxon>
        <taxon>Ascomycota</taxon>
        <taxon>Saccharomycotina</taxon>
        <taxon>Lipomycetes</taxon>
        <taxon>Lipomycetales</taxon>
        <taxon>Lipomycetaceae</taxon>
        <taxon>Myxozyma</taxon>
    </lineage>
</organism>
<reference evidence="2 3" key="1">
    <citation type="submission" date="2024-03" db="EMBL/GenBank/DDBJ databases">
        <title>Genome-scale model development and genomic sequencing of the oleaginous clade Lipomyces.</title>
        <authorList>
            <consortium name="Lawrence Berkeley National Laboratory"/>
            <person name="Czajka J.J."/>
            <person name="Han Y."/>
            <person name="Kim J."/>
            <person name="Mondo S.J."/>
            <person name="Hofstad B.A."/>
            <person name="Robles A."/>
            <person name="Haridas S."/>
            <person name="Riley R."/>
            <person name="LaButti K."/>
            <person name="Pangilinan J."/>
            <person name="Andreopoulos W."/>
            <person name="Lipzen A."/>
            <person name="Yan J."/>
            <person name="Wang M."/>
            <person name="Ng V."/>
            <person name="Grigoriev I.V."/>
            <person name="Spatafora J.W."/>
            <person name="Magnuson J.K."/>
            <person name="Baker S.E."/>
            <person name="Pomraning K.R."/>
        </authorList>
    </citation>
    <scope>NUCLEOTIDE SEQUENCE [LARGE SCALE GENOMIC DNA]</scope>
    <source>
        <strain evidence="2 3">Phaff 52-87</strain>
    </source>
</reference>
<name>A0ABR1F8U1_9ASCO</name>
<dbReference type="EMBL" id="JBBJBU010000003">
    <property type="protein sequence ID" value="KAK7206251.1"/>
    <property type="molecule type" value="Genomic_DNA"/>
</dbReference>
<comment type="caution">
    <text evidence="2">The sequence shown here is derived from an EMBL/GenBank/DDBJ whole genome shotgun (WGS) entry which is preliminary data.</text>
</comment>
<dbReference type="Proteomes" id="UP001498771">
    <property type="component" value="Unassembled WGS sequence"/>
</dbReference>
<keyword evidence="3" id="KW-1185">Reference proteome</keyword>
<feature type="compositionally biased region" description="Basic residues" evidence="1">
    <location>
        <begin position="1"/>
        <end position="13"/>
    </location>
</feature>
<gene>
    <name evidence="2" type="ORF">BZA70DRAFT_128439</name>
</gene>